<feature type="transmembrane region" description="Helical" evidence="1">
    <location>
        <begin position="47"/>
        <end position="69"/>
    </location>
</feature>
<accession>A0ABT1GB34</accession>
<organism evidence="2 3">
    <name type="scientific">Natronospira proteinivora</name>
    <dbReference type="NCBI Taxonomy" id="1807133"/>
    <lineage>
        <taxon>Bacteria</taxon>
        <taxon>Pseudomonadati</taxon>
        <taxon>Pseudomonadota</taxon>
        <taxon>Gammaproteobacteria</taxon>
        <taxon>Natronospirales</taxon>
        <taxon>Natronospiraceae</taxon>
        <taxon>Natronospira</taxon>
    </lineage>
</organism>
<name>A0ABT1GB34_9GAMM</name>
<comment type="caution">
    <text evidence="2">The sequence shown here is derived from an EMBL/GenBank/DDBJ whole genome shotgun (WGS) entry which is preliminary data.</text>
</comment>
<evidence type="ECO:0000313" key="2">
    <source>
        <dbReference type="EMBL" id="MCP1728262.1"/>
    </source>
</evidence>
<dbReference type="Proteomes" id="UP001523550">
    <property type="component" value="Unassembled WGS sequence"/>
</dbReference>
<gene>
    <name evidence="2" type="ORF">J2T60_002262</name>
</gene>
<sequence>MQEKRLETFLLVIRSLIALSVGMVVALLTLTLAFWLQAEYVGTEADVLASTISFITLLLLGGLATGLSLHPGRLRIAVFHGLGLAVLFLLIFLRGALQSEDVGTGLVLGWMLSGLLAGGLGGLAGHWLRHKLRRKRQ</sequence>
<evidence type="ECO:0000313" key="3">
    <source>
        <dbReference type="Proteomes" id="UP001523550"/>
    </source>
</evidence>
<feature type="transmembrane region" description="Helical" evidence="1">
    <location>
        <begin position="76"/>
        <end position="95"/>
    </location>
</feature>
<reference evidence="2 3" key="1">
    <citation type="submission" date="2022-03" db="EMBL/GenBank/DDBJ databases">
        <title>Genomic Encyclopedia of Type Strains, Phase III (KMG-III): the genomes of soil and plant-associated and newly described type strains.</title>
        <authorList>
            <person name="Whitman W."/>
        </authorList>
    </citation>
    <scope>NUCLEOTIDE SEQUENCE [LARGE SCALE GENOMIC DNA]</scope>
    <source>
        <strain evidence="2 3">BSker1</strain>
    </source>
</reference>
<feature type="transmembrane region" description="Helical" evidence="1">
    <location>
        <begin position="12"/>
        <end position="35"/>
    </location>
</feature>
<evidence type="ECO:0000256" key="1">
    <source>
        <dbReference type="SAM" id="Phobius"/>
    </source>
</evidence>
<keyword evidence="1" id="KW-0812">Transmembrane</keyword>
<feature type="transmembrane region" description="Helical" evidence="1">
    <location>
        <begin position="107"/>
        <end position="128"/>
    </location>
</feature>
<dbReference type="RefSeq" id="WP_253450050.1">
    <property type="nucleotide sequence ID" value="NZ_JALJYF010000002.1"/>
</dbReference>
<dbReference type="EMBL" id="JALJYF010000002">
    <property type="protein sequence ID" value="MCP1728262.1"/>
    <property type="molecule type" value="Genomic_DNA"/>
</dbReference>
<keyword evidence="1" id="KW-0472">Membrane</keyword>
<keyword evidence="1" id="KW-1133">Transmembrane helix</keyword>
<proteinExistence type="predicted"/>
<protein>
    <submittedName>
        <fullName evidence="2">FtsH-binding integral membrane protein</fullName>
    </submittedName>
</protein>
<keyword evidence="3" id="KW-1185">Reference proteome</keyword>